<evidence type="ECO:0000256" key="1">
    <source>
        <dbReference type="SAM" id="Coils"/>
    </source>
</evidence>
<dbReference type="EMBL" id="BLYI01000006">
    <property type="protein sequence ID" value="GFO84002.1"/>
    <property type="molecule type" value="Genomic_DNA"/>
</dbReference>
<dbReference type="Proteomes" id="UP000613208">
    <property type="component" value="Unassembled WGS sequence"/>
</dbReference>
<comment type="caution">
    <text evidence="2">The sequence shown here is derived from an EMBL/GenBank/DDBJ whole genome shotgun (WGS) entry which is preliminary data.</text>
</comment>
<dbReference type="CDD" id="cd00531">
    <property type="entry name" value="NTF2_like"/>
    <property type="match status" value="1"/>
</dbReference>
<gene>
    <name evidence="2" type="ORF">ANBU17_03490</name>
</gene>
<dbReference type="RefSeq" id="WP_201309746.1">
    <property type="nucleotide sequence ID" value="NZ_BLYI01000006.1"/>
</dbReference>
<proteinExistence type="predicted"/>
<feature type="coiled-coil region" evidence="1">
    <location>
        <begin position="73"/>
        <end position="117"/>
    </location>
</feature>
<dbReference type="AlphaFoldDB" id="A0A916Q470"/>
<reference evidence="2" key="1">
    <citation type="submission" date="2020-06" db="EMBL/GenBank/DDBJ databases">
        <title>Characterization of fructooligosaccharide metabolism and fructooligosaccharide-degrading enzymes in human commensal butyrate producers.</title>
        <authorList>
            <person name="Tanno H."/>
            <person name="Fujii T."/>
            <person name="Hirano K."/>
            <person name="Maeno S."/>
            <person name="Tonozuka T."/>
            <person name="Sakamoto M."/>
            <person name="Ohkuma M."/>
            <person name="Tochio T."/>
            <person name="Endo A."/>
        </authorList>
    </citation>
    <scope>NUCLEOTIDE SEQUENCE</scope>
    <source>
        <strain evidence="2">JCM 17466</strain>
    </source>
</reference>
<name>A0A916Q470_9FIRM</name>
<keyword evidence="3" id="KW-1185">Reference proteome</keyword>
<feature type="coiled-coil region" evidence="1">
    <location>
        <begin position="175"/>
        <end position="206"/>
    </location>
</feature>
<sequence>MKLKKSTIMILVMSWILFFGVCFAAFYQLEQMKEARAANEKIFKDQSTEQISEEPAEYADVRKFMADYYKAIQRDDREKLKTMVEDYQELEKQQDSLEQYIEEYQDLSYRVESVQDSGDYIVYVSYQLKIKGIKTPAPGMTPYYLAKKGDSFLIYNNEDHDTEAVRTAKQESLGRKENKELIEKVNEEYEEALKTDDQLKNFLKDE</sequence>
<keyword evidence="1" id="KW-0175">Coiled coil</keyword>
<protein>
    <submittedName>
        <fullName evidence="2">Uncharacterized protein</fullName>
    </submittedName>
</protein>
<accession>A0A916Q470</accession>
<evidence type="ECO:0000313" key="3">
    <source>
        <dbReference type="Proteomes" id="UP000613208"/>
    </source>
</evidence>
<organism evidence="2 3">
    <name type="scientific">Anaerostipes butyraticus</name>
    <dbReference type="NCBI Taxonomy" id="645466"/>
    <lineage>
        <taxon>Bacteria</taxon>
        <taxon>Bacillati</taxon>
        <taxon>Bacillota</taxon>
        <taxon>Clostridia</taxon>
        <taxon>Lachnospirales</taxon>
        <taxon>Lachnospiraceae</taxon>
        <taxon>Anaerostipes</taxon>
    </lineage>
</organism>
<evidence type="ECO:0000313" key="2">
    <source>
        <dbReference type="EMBL" id="GFO84002.1"/>
    </source>
</evidence>